<gene>
    <name evidence="2" type="ORF">CR513_56685</name>
</gene>
<feature type="compositionally biased region" description="Polar residues" evidence="1">
    <location>
        <begin position="105"/>
        <end position="116"/>
    </location>
</feature>
<feature type="region of interest" description="Disordered" evidence="1">
    <location>
        <begin position="319"/>
        <end position="341"/>
    </location>
</feature>
<dbReference type="STRING" id="157652.A0A371EFA5"/>
<feature type="non-terminal residue" evidence="2">
    <location>
        <position position="516"/>
    </location>
</feature>
<feature type="compositionally biased region" description="Polar residues" evidence="1">
    <location>
        <begin position="392"/>
        <end position="401"/>
    </location>
</feature>
<dbReference type="EMBL" id="QJKJ01014251">
    <property type="protein sequence ID" value="RDX64721.1"/>
    <property type="molecule type" value="Genomic_DNA"/>
</dbReference>
<evidence type="ECO:0000313" key="2">
    <source>
        <dbReference type="EMBL" id="RDX64721.1"/>
    </source>
</evidence>
<organism evidence="2 3">
    <name type="scientific">Mucuna pruriens</name>
    <name type="common">Velvet bean</name>
    <name type="synonym">Dolichos pruriens</name>
    <dbReference type="NCBI Taxonomy" id="157652"/>
    <lineage>
        <taxon>Eukaryota</taxon>
        <taxon>Viridiplantae</taxon>
        <taxon>Streptophyta</taxon>
        <taxon>Embryophyta</taxon>
        <taxon>Tracheophyta</taxon>
        <taxon>Spermatophyta</taxon>
        <taxon>Magnoliopsida</taxon>
        <taxon>eudicotyledons</taxon>
        <taxon>Gunneridae</taxon>
        <taxon>Pentapetalae</taxon>
        <taxon>rosids</taxon>
        <taxon>fabids</taxon>
        <taxon>Fabales</taxon>
        <taxon>Fabaceae</taxon>
        <taxon>Papilionoideae</taxon>
        <taxon>50 kb inversion clade</taxon>
        <taxon>NPAAA clade</taxon>
        <taxon>indigoferoid/millettioid clade</taxon>
        <taxon>Phaseoleae</taxon>
        <taxon>Mucuna</taxon>
    </lineage>
</organism>
<sequence length="516" mass="57255">MANSEMPSFSLGLDLDLDTPPHSPINPPPCPAPYASDSDPDTRPDPPRPILKRLRRGPPPPSFDADDDIEEFSSQDDPDRVHALPSALNRSVCSTSKVSLNGSGVLSSIPYSCSNPRETKRKELSDDVPASARLETGKSGLMFPKLTASPLRRFQLLDSDSDDSVVDVDVGVGGASKVNPSNRLEQHKETPFHGNGNQDLWKDFSPVKNVKVPTPAFNELCEEYFNSAKGKEVRGDVSQCRNERYSGVGSSCQRDQRQWGLTDHVHPAHSYFFHEDLRIQQLVRSRLHNFNPLGVINRVNQQPNVSHIDYMGQFGNGGASNMQGVKNGRVNSSTRGKNKSSNFIVEGSFNASGGWVDPKIVSPFSRGESSIKKTTKRNSTKNSVSKGKNKANKSNPANLSHASAEWVEPKNSLPKDAGKRRVQASDQSGGHWYTSPEGRKGRALIDNIGRYIYLHTILTFCCPFGCDIALNAFDAYRREEKDSRNQRRKQVLRRQLPRRETEHLMARHLFLALSSP</sequence>
<dbReference type="PANTHER" id="PTHR38371">
    <property type="entry name" value="RHO GTPASE-ACTIVATING PROTEIN"/>
    <property type="match status" value="1"/>
</dbReference>
<dbReference type="AlphaFoldDB" id="A0A371EFA5"/>
<protein>
    <submittedName>
        <fullName evidence="2">Uncharacterized protein</fullName>
    </submittedName>
</protein>
<evidence type="ECO:0000256" key="1">
    <source>
        <dbReference type="SAM" id="MobiDB-lite"/>
    </source>
</evidence>
<feature type="compositionally biased region" description="Acidic residues" evidence="1">
    <location>
        <begin position="64"/>
        <end position="76"/>
    </location>
</feature>
<evidence type="ECO:0000313" key="3">
    <source>
        <dbReference type="Proteomes" id="UP000257109"/>
    </source>
</evidence>
<dbReference type="Proteomes" id="UP000257109">
    <property type="component" value="Unassembled WGS sequence"/>
</dbReference>
<name>A0A371EFA5_MUCPR</name>
<feature type="compositionally biased region" description="Pro residues" evidence="1">
    <location>
        <begin position="21"/>
        <end position="32"/>
    </location>
</feature>
<accession>A0A371EFA5</accession>
<dbReference type="OrthoDB" id="1671977at2759"/>
<proteinExistence type="predicted"/>
<dbReference type="PANTHER" id="PTHR38371:SF1">
    <property type="entry name" value="RHO GTPASE-ACTIVATING PROTEIN"/>
    <property type="match status" value="1"/>
</dbReference>
<feature type="region of interest" description="Disordered" evidence="1">
    <location>
        <begin position="366"/>
        <end position="436"/>
    </location>
</feature>
<feature type="region of interest" description="Disordered" evidence="1">
    <location>
        <begin position="1"/>
        <end position="82"/>
    </location>
</feature>
<feature type="region of interest" description="Disordered" evidence="1">
    <location>
        <begin position="105"/>
        <end position="127"/>
    </location>
</feature>
<feature type="non-terminal residue" evidence="2">
    <location>
        <position position="1"/>
    </location>
</feature>
<keyword evidence="3" id="KW-1185">Reference proteome</keyword>
<comment type="caution">
    <text evidence="2">The sequence shown here is derived from an EMBL/GenBank/DDBJ whole genome shotgun (WGS) entry which is preliminary data.</text>
</comment>
<reference evidence="2" key="1">
    <citation type="submission" date="2018-05" db="EMBL/GenBank/DDBJ databases">
        <title>Draft genome of Mucuna pruriens seed.</title>
        <authorList>
            <person name="Nnadi N.E."/>
            <person name="Vos R."/>
            <person name="Hasami M.H."/>
            <person name="Devisetty U.K."/>
            <person name="Aguiy J.C."/>
        </authorList>
    </citation>
    <scope>NUCLEOTIDE SEQUENCE [LARGE SCALE GENOMIC DNA]</scope>
    <source>
        <strain evidence="2">JCA_2017</strain>
    </source>
</reference>